<dbReference type="RefSeq" id="WP_184898050.1">
    <property type="nucleotide sequence ID" value="NZ_JACHMX010000001.1"/>
</dbReference>
<dbReference type="Proteomes" id="UP000580861">
    <property type="component" value="Unassembled WGS sequence"/>
</dbReference>
<protein>
    <submittedName>
        <fullName evidence="1">Uncharacterized protein</fullName>
    </submittedName>
</protein>
<evidence type="ECO:0000313" key="2">
    <source>
        <dbReference type="Proteomes" id="UP000580861"/>
    </source>
</evidence>
<sequence length="144" mass="16222">MTEEKEFRGACYEAARRTGGRVAGFVPWATEGNFDQGHLIHGERTVAVLWTRAWYDHKSKWDVPGKRWDGLAIAEAPVAYGSIAFADLPELLAVLGELLPGVQPLTFAQLQGELDLAEWPWIQPGDMKYWKPESLGQALFNHWD</sequence>
<dbReference type="AlphaFoldDB" id="A0A841B6L9"/>
<gene>
    <name evidence="1" type="ORF">HDA45_004299</name>
</gene>
<reference evidence="1 2" key="1">
    <citation type="submission" date="2020-08" db="EMBL/GenBank/DDBJ databases">
        <title>Sequencing the genomes of 1000 actinobacteria strains.</title>
        <authorList>
            <person name="Klenk H.-P."/>
        </authorList>
    </citation>
    <scope>NUCLEOTIDE SEQUENCE [LARGE SCALE GENOMIC DNA]</scope>
    <source>
        <strain evidence="1 2">DSM 45272</strain>
    </source>
</reference>
<organism evidence="1 2">
    <name type="scientific">Amycolatopsis umgeniensis</name>
    <dbReference type="NCBI Taxonomy" id="336628"/>
    <lineage>
        <taxon>Bacteria</taxon>
        <taxon>Bacillati</taxon>
        <taxon>Actinomycetota</taxon>
        <taxon>Actinomycetes</taxon>
        <taxon>Pseudonocardiales</taxon>
        <taxon>Pseudonocardiaceae</taxon>
        <taxon>Amycolatopsis</taxon>
    </lineage>
</organism>
<comment type="caution">
    <text evidence="1">The sequence shown here is derived from an EMBL/GenBank/DDBJ whole genome shotgun (WGS) entry which is preliminary data.</text>
</comment>
<name>A0A841B6L9_9PSEU</name>
<proteinExistence type="predicted"/>
<dbReference type="EMBL" id="JACHMX010000001">
    <property type="protein sequence ID" value="MBB5854212.1"/>
    <property type="molecule type" value="Genomic_DNA"/>
</dbReference>
<keyword evidence="2" id="KW-1185">Reference proteome</keyword>
<accession>A0A841B6L9</accession>
<evidence type="ECO:0000313" key="1">
    <source>
        <dbReference type="EMBL" id="MBB5854212.1"/>
    </source>
</evidence>